<keyword evidence="3" id="KW-1185">Reference proteome</keyword>
<organism evidence="2 3">
    <name type="scientific">Gordonia asplenii</name>
    <dbReference type="NCBI Taxonomy" id="2725283"/>
    <lineage>
        <taxon>Bacteria</taxon>
        <taxon>Bacillati</taxon>
        <taxon>Actinomycetota</taxon>
        <taxon>Actinomycetes</taxon>
        <taxon>Mycobacteriales</taxon>
        <taxon>Gordoniaceae</taxon>
        <taxon>Gordonia</taxon>
    </lineage>
</organism>
<dbReference type="Proteomes" id="UP000550729">
    <property type="component" value="Unassembled WGS sequence"/>
</dbReference>
<dbReference type="Pfam" id="PF18096">
    <property type="entry name" value="Thump_like"/>
    <property type="match status" value="1"/>
</dbReference>
<dbReference type="InterPro" id="IPR041497">
    <property type="entry name" value="Thump-like"/>
</dbReference>
<protein>
    <submittedName>
        <fullName evidence="2">Class I SAM-dependent methyltransferase</fullName>
    </submittedName>
</protein>
<dbReference type="Gene3D" id="3.40.50.150">
    <property type="entry name" value="Vaccinia Virus protein VP39"/>
    <property type="match status" value="1"/>
</dbReference>
<dbReference type="GO" id="GO:0008168">
    <property type="term" value="F:methyltransferase activity"/>
    <property type="evidence" value="ECO:0007669"/>
    <property type="project" value="UniProtKB-KW"/>
</dbReference>
<evidence type="ECO:0000313" key="3">
    <source>
        <dbReference type="Proteomes" id="UP000550729"/>
    </source>
</evidence>
<evidence type="ECO:0000259" key="1">
    <source>
        <dbReference type="Pfam" id="PF18096"/>
    </source>
</evidence>
<dbReference type="SUPFAM" id="SSF53335">
    <property type="entry name" value="S-adenosyl-L-methionine-dependent methyltransferases"/>
    <property type="match status" value="1"/>
</dbReference>
<dbReference type="CDD" id="cd02440">
    <property type="entry name" value="AdoMet_MTases"/>
    <property type="match status" value="1"/>
</dbReference>
<gene>
    <name evidence="2" type="ORF">HH308_09260</name>
</gene>
<name>A0A848KT12_9ACTN</name>
<accession>A0A848KT12</accession>
<reference evidence="2 3" key="1">
    <citation type="submission" date="2020-04" db="EMBL/GenBank/DDBJ databases">
        <title>Gordonia sp. nov. TBRC 11910.</title>
        <authorList>
            <person name="Suriyachadkun C."/>
        </authorList>
    </citation>
    <scope>NUCLEOTIDE SEQUENCE [LARGE SCALE GENOMIC DNA]</scope>
    <source>
        <strain evidence="2 3">TBRC 11910</strain>
    </source>
</reference>
<evidence type="ECO:0000313" key="2">
    <source>
        <dbReference type="EMBL" id="NMO01402.1"/>
    </source>
</evidence>
<dbReference type="RefSeq" id="WP_170193894.1">
    <property type="nucleotide sequence ID" value="NZ_JABBNB010000007.1"/>
</dbReference>
<comment type="caution">
    <text evidence="2">The sequence shown here is derived from an EMBL/GenBank/DDBJ whole genome shotgun (WGS) entry which is preliminary data.</text>
</comment>
<dbReference type="InterPro" id="IPR029063">
    <property type="entry name" value="SAM-dependent_MTases_sf"/>
</dbReference>
<proteinExistence type="predicted"/>
<dbReference type="AlphaFoldDB" id="A0A848KT12"/>
<dbReference type="EMBL" id="JABBNB010000007">
    <property type="protein sequence ID" value="NMO01402.1"/>
    <property type="molecule type" value="Genomic_DNA"/>
</dbReference>
<keyword evidence="2" id="KW-0489">Methyltransferase</keyword>
<feature type="domain" description="THUMP-like" evidence="1">
    <location>
        <begin position="326"/>
        <end position="396"/>
    </location>
</feature>
<sequence length="401" mass="43042">MGYQFTIDDVDFLTSRHGAKALENVTALELSASSMISDVSQVKCRYAPREAALIETVRYRRRARVKLRDAQDMLFTDDALQQATPTTVASLRAAEIGARFPGSLVADVTCSIGAEVRELVARQDISGVVGSDIDPVRLAMARHNVPGATLLRADALTPTSRADVVIADPARRAGGSRTFRIEDLQPSLLGLLTTYGEQPLLVKSAPGIDYLALRARFGFDGQVQITSLDGGVREACLWNDVASEGLAAQRATVLRSRPDGTVGVEEITSAESDDAPVAPPGDWIIDPDGAVVRAGLVRHYAARHGLWQLDPQIAYLSGDAVPPGERGFRVLEQVGVAERALRTALAARDCGTLEILVRGLDVDPDRLRKKLKLKGSRPLTLVMTRIGKSGVGFVCEAGVRA</sequence>
<dbReference type="GO" id="GO:0032259">
    <property type="term" value="P:methylation"/>
    <property type="evidence" value="ECO:0007669"/>
    <property type="project" value="UniProtKB-KW"/>
</dbReference>
<keyword evidence="2" id="KW-0808">Transferase</keyword>